<evidence type="ECO:0000256" key="1">
    <source>
        <dbReference type="ARBA" id="ARBA00006739"/>
    </source>
</evidence>
<dbReference type="InterPro" id="IPR029044">
    <property type="entry name" value="Nucleotide-diphossugar_trans"/>
</dbReference>
<dbReference type="RefSeq" id="WP_188766257.1">
    <property type="nucleotide sequence ID" value="NZ_BMKK01000004.1"/>
</dbReference>
<accession>A0A916YRX9</accession>
<feature type="transmembrane region" description="Helical" evidence="4">
    <location>
        <begin position="300"/>
        <end position="319"/>
    </location>
</feature>
<keyword evidence="3 5" id="KW-0808">Transferase</keyword>
<dbReference type="AlphaFoldDB" id="A0A916YRX9"/>
<name>A0A916YRX9_9BACT</name>
<feature type="transmembrane region" description="Helical" evidence="4">
    <location>
        <begin position="325"/>
        <end position="343"/>
    </location>
</feature>
<dbReference type="Proteomes" id="UP000609064">
    <property type="component" value="Unassembled WGS sequence"/>
</dbReference>
<dbReference type="SUPFAM" id="SSF53448">
    <property type="entry name" value="Nucleotide-diphospho-sugar transferases"/>
    <property type="match status" value="1"/>
</dbReference>
<feature type="transmembrane region" description="Helical" evidence="4">
    <location>
        <begin position="6"/>
        <end position="24"/>
    </location>
</feature>
<dbReference type="EMBL" id="BMKK01000004">
    <property type="protein sequence ID" value="GGD58576.1"/>
    <property type="molecule type" value="Genomic_DNA"/>
</dbReference>
<evidence type="ECO:0000313" key="6">
    <source>
        <dbReference type="Proteomes" id="UP000609064"/>
    </source>
</evidence>
<dbReference type="GO" id="GO:0016757">
    <property type="term" value="F:glycosyltransferase activity"/>
    <property type="evidence" value="ECO:0007669"/>
    <property type="project" value="UniProtKB-KW"/>
</dbReference>
<gene>
    <name evidence="5" type="ORF">GCM10011514_23280</name>
</gene>
<keyword evidence="4" id="KW-0812">Transmembrane</keyword>
<comment type="similarity">
    <text evidence="1">Belongs to the glycosyltransferase 2 family.</text>
</comment>
<protein>
    <submittedName>
        <fullName evidence="5">Glycosyl transferase</fullName>
    </submittedName>
</protein>
<keyword evidence="2" id="KW-0328">Glycosyltransferase</keyword>
<organism evidence="5 6">
    <name type="scientific">Emticicia aquatilis</name>
    <dbReference type="NCBI Taxonomy" id="1537369"/>
    <lineage>
        <taxon>Bacteria</taxon>
        <taxon>Pseudomonadati</taxon>
        <taxon>Bacteroidota</taxon>
        <taxon>Cytophagia</taxon>
        <taxon>Cytophagales</taxon>
        <taxon>Leadbetterellaceae</taxon>
        <taxon>Emticicia</taxon>
    </lineage>
</organism>
<reference evidence="5" key="1">
    <citation type="journal article" date="2014" name="Int. J. Syst. Evol. Microbiol.">
        <title>Complete genome sequence of Corynebacterium casei LMG S-19264T (=DSM 44701T), isolated from a smear-ripened cheese.</title>
        <authorList>
            <consortium name="US DOE Joint Genome Institute (JGI-PGF)"/>
            <person name="Walter F."/>
            <person name="Albersmeier A."/>
            <person name="Kalinowski J."/>
            <person name="Ruckert C."/>
        </authorList>
    </citation>
    <scope>NUCLEOTIDE SEQUENCE</scope>
    <source>
        <strain evidence="5">CGMCC 1.15958</strain>
    </source>
</reference>
<dbReference type="Gene3D" id="3.90.550.10">
    <property type="entry name" value="Spore Coat Polysaccharide Biosynthesis Protein SpsA, Chain A"/>
    <property type="match status" value="1"/>
</dbReference>
<keyword evidence="4" id="KW-0472">Membrane</keyword>
<proteinExistence type="inferred from homology"/>
<comment type="caution">
    <text evidence="5">The sequence shown here is derived from an EMBL/GenBank/DDBJ whole genome shotgun (WGS) entry which is preliminary data.</text>
</comment>
<evidence type="ECO:0000256" key="3">
    <source>
        <dbReference type="ARBA" id="ARBA00022679"/>
    </source>
</evidence>
<evidence type="ECO:0000256" key="2">
    <source>
        <dbReference type="ARBA" id="ARBA00022676"/>
    </source>
</evidence>
<sequence length="382" mass="43429">MTALIIYLTFAVAYVLFFAIASKFQRNKAVAQNQISDVNFLFMIPAYKEDAVIIETAKNVLSQTDFGMTDEVVVIADQLKKETIKELETLKVTVIEVFFEKSTKAKSINRAMKALGLWGKKHDAVVLLDADNHLVEGFITKTKASFAAGNKIIQTHRIAKNLDTPMAKLDAISEEINNSVFRLGHYNVGLSAALIGSGLVMDYEMFRVYLNKIDVVSGFDKQLELDIMNDKRKIEYMQDAYVLDEKVKNTQVFETQRTRWIAAQWNFAKQNFAKAWLELVKNGNVDFFNKVIQFVLPPRLILLGMLALMLIISVLFNFYFTEILLLNIALWIGFLLATPIYLLKKINFSIFMELPKALLSMTKAIFKIGKAKQTFLHTPHGV</sequence>
<evidence type="ECO:0000256" key="4">
    <source>
        <dbReference type="SAM" id="Phobius"/>
    </source>
</evidence>
<dbReference type="Pfam" id="PF13641">
    <property type="entry name" value="Glyco_tranf_2_3"/>
    <property type="match status" value="1"/>
</dbReference>
<evidence type="ECO:0000313" key="5">
    <source>
        <dbReference type="EMBL" id="GGD58576.1"/>
    </source>
</evidence>
<keyword evidence="4" id="KW-1133">Transmembrane helix</keyword>
<keyword evidence="6" id="KW-1185">Reference proteome</keyword>
<dbReference type="PANTHER" id="PTHR43630">
    <property type="entry name" value="POLY-BETA-1,6-N-ACETYL-D-GLUCOSAMINE SYNTHASE"/>
    <property type="match status" value="1"/>
</dbReference>
<reference evidence="5" key="2">
    <citation type="submission" date="2020-09" db="EMBL/GenBank/DDBJ databases">
        <authorList>
            <person name="Sun Q."/>
            <person name="Zhou Y."/>
        </authorList>
    </citation>
    <scope>NUCLEOTIDE SEQUENCE</scope>
    <source>
        <strain evidence="5">CGMCC 1.15958</strain>
    </source>
</reference>
<dbReference type="PANTHER" id="PTHR43630:SF1">
    <property type="entry name" value="POLY-BETA-1,6-N-ACETYL-D-GLUCOSAMINE SYNTHASE"/>
    <property type="match status" value="1"/>
</dbReference>